<gene>
    <name evidence="2" type="ORF">SCARR_00656</name>
</gene>
<sequence>MKKKIYSLVVLGALLTAGTLQCFASGFEGESSRWKTFEKISFQVDGRAGHVVLPETPAEGNPWVWRARFPNWHTEVDLLLLEKGYSIGYIDVTKLFGSPTAVAHWDAFYAFMVSKGMSEKAVLEGVSRGGLICFNWAKKNPEKVACMYLEAPVCDIKSWPGGKGTGKGAANEWGQAQQIYGFDEAGLMEWNDNPIDNLGALAAAKIPIYAAINLKDIIVPPEENSLELMRRYIALGGPFTVYPMTLGEQKADGHHFTIERPDRIVDFIVTHTTSTKP</sequence>
<keyword evidence="3" id="KW-1185">Reference proteome</keyword>
<evidence type="ECO:0008006" key="4">
    <source>
        <dbReference type="Google" id="ProtNLM"/>
    </source>
</evidence>
<dbReference type="Gene3D" id="3.40.50.1820">
    <property type="entry name" value="alpha/beta hydrolase"/>
    <property type="match status" value="1"/>
</dbReference>
<reference evidence="2 3" key="1">
    <citation type="submission" date="2019-04" db="EMBL/GenBank/DDBJ databases">
        <authorList>
            <person name="Van Vliet M D."/>
        </authorList>
    </citation>
    <scope>NUCLEOTIDE SEQUENCE [LARGE SCALE GENOMIC DNA]</scope>
    <source>
        <strain evidence="2 3">F21</strain>
    </source>
</reference>
<proteinExistence type="predicted"/>
<dbReference type="InterPro" id="IPR029058">
    <property type="entry name" value="AB_hydrolase_fold"/>
</dbReference>
<keyword evidence="1" id="KW-0732">Signal</keyword>
<feature type="chain" id="PRO_5025524691" description="Peptidase S9 prolyl oligopeptidase catalytic domain-containing protein" evidence="1">
    <location>
        <begin position="25"/>
        <end position="277"/>
    </location>
</feature>
<protein>
    <recommendedName>
        <fullName evidence="4">Peptidase S9 prolyl oligopeptidase catalytic domain-containing protein</fullName>
    </recommendedName>
</protein>
<name>A0A6C2UFE9_9BACT</name>
<evidence type="ECO:0000256" key="1">
    <source>
        <dbReference type="SAM" id="SignalP"/>
    </source>
</evidence>
<accession>A0A6C2UFE9</accession>
<evidence type="ECO:0000313" key="3">
    <source>
        <dbReference type="Proteomes" id="UP000346198"/>
    </source>
</evidence>
<dbReference type="EMBL" id="CAAHFH010000001">
    <property type="protein sequence ID" value="VGO18603.1"/>
    <property type="molecule type" value="Genomic_DNA"/>
</dbReference>
<feature type="signal peptide" evidence="1">
    <location>
        <begin position="1"/>
        <end position="24"/>
    </location>
</feature>
<organism evidence="2 3">
    <name type="scientific">Pontiella sulfatireligans</name>
    <dbReference type="NCBI Taxonomy" id="2750658"/>
    <lineage>
        <taxon>Bacteria</taxon>
        <taxon>Pseudomonadati</taxon>
        <taxon>Kiritimatiellota</taxon>
        <taxon>Kiritimatiellia</taxon>
        <taxon>Kiritimatiellales</taxon>
        <taxon>Pontiellaceae</taxon>
        <taxon>Pontiella</taxon>
    </lineage>
</organism>
<evidence type="ECO:0000313" key="2">
    <source>
        <dbReference type="EMBL" id="VGO18603.1"/>
    </source>
</evidence>
<dbReference type="Proteomes" id="UP000346198">
    <property type="component" value="Unassembled WGS sequence"/>
</dbReference>
<dbReference type="SUPFAM" id="SSF53474">
    <property type="entry name" value="alpha/beta-Hydrolases"/>
    <property type="match status" value="1"/>
</dbReference>
<dbReference type="AlphaFoldDB" id="A0A6C2UFE9"/>
<dbReference type="RefSeq" id="WP_136060070.1">
    <property type="nucleotide sequence ID" value="NZ_CAAHFH010000001.1"/>
</dbReference>